<dbReference type="AlphaFoldDB" id="A0A4U8W8G6"/>
<protein>
    <submittedName>
        <fullName evidence="1">Uncharacterized protein</fullName>
    </submittedName>
</protein>
<name>A0A4U8W8G6_9NOCA</name>
<accession>A0A4U8W8G6</accession>
<gene>
    <name evidence="1" type="ORF">NCTC10797_05228</name>
</gene>
<sequence length="149" mass="16971">MTQDNKRPMQDIIDAAKDGQMTVSFNDNIRVNAEEFVYIERDCIAMKDKIRELQTIAKNISGREKWGLGEGVDWIKTGSSLVTTFRGKAQGDLTDNNVHDILERHYQIVDSIQELHRTIAERYQQTDSSFAAEYNQAQASIPHGLQAKK</sequence>
<dbReference type="RefSeq" id="WP_232052320.1">
    <property type="nucleotide sequence ID" value="NZ_LR215973.1"/>
</dbReference>
<dbReference type="EMBL" id="LR215973">
    <property type="protein sequence ID" value="VFB01410.1"/>
    <property type="molecule type" value="Genomic_DNA"/>
</dbReference>
<dbReference type="Proteomes" id="UP000290439">
    <property type="component" value="Chromosome"/>
</dbReference>
<reference evidence="1 2" key="1">
    <citation type="submission" date="2019-02" db="EMBL/GenBank/DDBJ databases">
        <authorList>
            <consortium name="Pathogen Informatics"/>
        </authorList>
    </citation>
    <scope>NUCLEOTIDE SEQUENCE [LARGE SCALE GENOMIC DNA]</scope>
    <source>
        <strain evidence="1 2">3012STDY6756504</strain>
    </source>
</reference>
<organism evidence="1 2">
    <name type="scientific">Nocardia cyriacigeorgica</name>
    <dbReference type="NCBI Taxonomy" id="135487"/>
    <lineage>
        <taxon>Bacteria</taxon>
        <taxon>Bacillati</taxon>
        <taxon>Actinomycetota</taxon>
        <taxon>Actinomycetes</taxon>
        <taxon>Mycobacteriales</taxon>
        <taxon>Nocardiaceae</taxon>
        <taxon>Nocardia</taxon>
    </lineage>
</organism>
<proteinExistence type="predicted"/>
<evidence type="ECO:0000313" key="1">
    <source>
        <dbReference type="EMBL" id="VFB01410.1"/>
    </source>
</evidence>
<evidence type="ECO:0000313" key="2">
    <source>
        <dbReference type="Proteomes" id="UP000290439"/>
    </source>
</evidence>